<dbReference type="FunFam" id="1.20.1280.170:FF:000003">
    <property type="entry name" value="Exocyst subunit Exo70 family protein"/>
    <property type="match status" value="1"/>
</dbReference>
<dbReference type="InParanoid" id="A0A1Q3B4G1"/>
<evidence type="ECO:0000256" key="2">
    <source>
        <dbReference type="ARBA" id="ARBA00022448"/>
    </source>
</evidence>
<dbReference type="GO" id="GO:0006887">
    <property type="term" value="P:exocytosis"/>
    <property type="evidence" value="ECO:0007669"/>
    <property type="project" value="UniProtKB-KW"/>
</dbReference>
<evidence type="ECO:0000256" key="3">
    <source>
        <dbReference type="RuleBase" id="RU365026"/>
    </source>
</evidence>
<feature type="domain" description="Exocyst complex subunit Exo70 C-terminal" evidence="5">
    <location>
        <begin position="239"/>
        <end position="609"/>
    </location>
</feature>
<organism evidence="6 7">
    <name type="scientific">Cephalotus follicularis</name>
    <name type="common">Albany pitcher plant</name>
    <dbReference type="NCBI Taxonomy" id="3775"/>
    <lineage>
        <taxon>Eukaryota</taxon>
        <taxon>Viridiplantae</taxon>
        <taxon>Streptophyta</taxon>
        <taxon>Embryophyta</taxon>
        <taxon>Tracheophyta</taxon>
        <taxon>Spermatophyta</taxon>
        <taxon>Magnoliopsida</taxon>
        <taxon>eudicotyledons</taxon>
        <taxon>Gunneridae</taxon>
        <taxon>Pentapetalae</taxon>
        <taxon>rosids</taxon>
        <taxon>fabids</taxon>
        <taxon>Oxalidales</taxon>
        <taxon>Cephalotaceae</taxon>
        <taxon>Cephalotus</taxon>
    </lineage>
</organism>
<dbReference type="InterPro" id="IPR016159">
    <property type="entry name" value="Cullin_repeat-like_dom_sf"/>
</dbReference>
<sequence length="646" mass="72987">MPRKGMRSICFNPRTPSFSSHQSSHSTPSRRSSSEFMIDQTIETASAIIMKWNPNSSTYASVTSLFYENKSEARLFIKCVNELQKVMQLIVSDDSTSPKLVESQILMQIAMKRLQKEFYQILSTNRAYLDPESVSVRSSRTSARSSISDYEDDGSRDDDVHVASDSITELEDVSSFAMADLRSIAECMISSGYAKECVSIYKIIRKSIIDEGIYRLGVERVSSSQMNKMDWEVLDLKIKNWLEAMKVSMKTLFNGERILCDSVFSMSDSVRESCFTDISKEGANLLFVFPELVATKNKKSSPDKLFRLLDMFTSIAQHWQDIETIFSFESASTIRSQALNSLIKLSDSVRSMISKFEQSIYKESSKSPPPGGGLHSLTTNTMDHLCLLADYSNVLMDILADWTPQPRKSSSLPEYSFSGSYSVSDDSPTSAISACIAWLVTVLLCKLDGKAKHYKDVSISYLFIANNLQHVVSKVRTSNLHYLLGEEWTAKHEAKVRQYAANYEKLAWGRVFSSLPENPTAVISRKQANEWFRRFNNSFEEAYKRQSSCIVPDTKLRDEIKVSIAAKLVKVYREFYDMHRLWITGAGDEENVRSIVRFDPEDVGHYLSDLFFGTVSTASTSSSSSASAPASSLQRHSRDFQLSFRV</sequence>
<keyword evidence="3" id="KW-0268">Exocytosis</keyword>
<evidence type="ECO:0000313" key="7">
    <source>
        <dbReference type="Proteomes" id="UP000187406"/>
    </source>
</evidence>
<dbReference type="OrthoDB" id="1922221at2759"/>
<keyword evidence="7" id="KW-1185">Reference proteome</keyword>
<dbReference type="InterPro" id="IPR004140">
    <property type="entry name" value="Exo70"/>
</dbReference>
<dbReference type="FunCoup" id="A0A1Q3B4G1">
    <property type="interactions" value="834"/>
</dbReference>
<dbReference type="Proteomes" id="UP000187406">
    <property type="component" value="Unassembled WGS sequence"/>
</dbReference>
<comment type="function">
    <text evidence="3">Component of the exocyst complex.</text>
</comment>
<dbReference type="EMBL" id="BDDD01000268">
    <property type="protein sequence ID" value="GAV62662.1"/>
    <property type="molecule type" value="Genomic_DNA"/>
</dbReference>
<dbReference type="SUPFAM" id="SSF74788">
    <property type="entry name" value="Cullin repeat-like"/>
    <property type="match status" value="1"/>
</dbReference>
<dbReference type="Pfam" id="PF20669">
    <property type="entry name" value="Exo70_N"/>
    <property type="match status" value="1"/>
</dbReference>
<dbReference type="GO" id="GO:0000145">
    <property type="term" value="C:exocyst"/>
    <property type="evidence" value="ECO:0007669"/>
    <property type="project" value="InterPro"/>
</dbReference>
<name>A0A1Q3B4G1_CEPFO</name>
<dbReference type="Pfam" id="PF03081">
    <property type="entry name" value="Exo70_C"/>
    <property type="match status" value="1"/>
</dbReference>
<evidence type="ECO:0000256" key="1">
    <source>
        <dbReference type="ARBA" id="ARBA00006756"/>
    </source>
</evidence>
<dbReference type="GO" id="GO:0015031">
    <property type="term" value="P:protein transport"/>
    <property type="evidence" value="ECO:0007669"/>
    <property type="project" value="UniProtKB-KW"/>
</dbReference>
<feature type="compositionally biased region" description="Low complexity" evidence="4">
    <location>
        <begin position="13"/>
        <end position="31"/>
    </location>
</feature>
<accession>A0A1Q3B4G1</accession>
<dbReference type="PANTHER" id="PTHR12542:SF38">
    <property type="entry name" value="EXOCYST SUBUNIT EXO70 FAMILY PROTEIN"/>
    <property type="match status" value="1"/>
</dbReference>
<feature type="region of interest" description="Disordered" evidence="4">
    <location>
        <begin position="1"/>
        <end position="35"/>
    </location>
</feature>
<dbReference type="PANTHER" id="PTHR12542">
    <property type="entry name" value="EXOCYST COMPLEX PROTEIN EXO70"/>
    <property type="match status" value="1"/>
</dbReference>
<dbReference type="STRING" id="3775.A0A1Q3B4G1"/>
<evidence type="ECO:0000259" key="5">
    <source>
        <dbReference type="Pfam" id="PF03081"/>
    </source>
</evidence>
<evidence type="ECO:0000256" key="4">
    <source>
        <dbReference type="SAM" id="MobiDB-lite"/>
    </source>
</evidence>
<protein>
    <recommendedName>
        <fullName evidence="3">Exocyst subunit Exo70 family protein</fullName>
    </recommendedName>
</protein>
<reference evidence="7" key="1">
    <citation type="submission" date="2016-04" db="EMBL/GenBank/DDBJ databases">
        <title>Cephalotus genome sequencing.</title>
        <authorList>
            <person name="Fukushima K."/>
            <person name="Hasebe M."/>
            <person name="Fang X."/>
        </authorList>
    </citation>
    <scope>NUCLEOTIDE SEQUENCE [LARGE SCALE GENOMIC DNA]</scope>
    <source>
        <strain evidence="7">cv. St1</strain>
    </source>
</reference>
<keyword evidence="3" id="KW-0653">Protein transport</keyword>
<comment type="similarity">
    <text evidence="1 3">Belongs to the EXO70 family.</text>
</comment>
<comment type="caution">
    <text evidence="6">The sequence shown here is derived from an EMBL/GenBank/DDBJ whole genome shotgun (WGS) entry which is preliminary data.</text>
</comment>
<dbReference type="AlphaFoldDB" id="A0A1Q3B4G1"/>
<dbReference type="Gene3D" id="1.20.1280.170">
    <property type="entry name" value="Exocyst complex component Exo70"/>
    <property type="match status" value="1"/>
</dbReference>
<dbReference type="InterPro" id="IPR046364">
    <property type="entry name" value="Exo70_C"/>
</dbReference>
<gene>
    <name evidence="6" type="ORF">CFOL_v3_06185</name>
</gene>
<proteinExistence type="inferred from homology"/>
<evidence type="ECO:0000313" key="6">
    <source>
        <dbReference type="EMBL" id="GAV62662.1"/>
    </source>
</evidence>
<keyword evidence="2 3" id="KW-0813">Transport</keyword>
<dbReference type="GO" id="GO:0005546">
    <property type="term" value="F:phosphatidylinositol-4,5-bisphosphate binding"/>
    <property type="evidence" value="ECO:0007669"/>
    <property type="project" value="InterPro"/>
</dbReference>